<feature type="transmembrane region" description="Helical" evidence="5">
    <location>
        <begin position="88"/>
        <end position="107"/>
    </location>
</feature>
<dbReference type="GO" id="GO:0016020">
    <property type="term" value="C:membrane"/>
    <property type="evidence" value="ECO:0007669"/>
    <property type="project" value="UniProtKB-SubCell"/>
</dbReference>
<reference evidence="7 8" key="1">
    <citation type="submission" date="2020-08" db="EMBL/GenBank/DDBJ databases">
        <title>Genomic Encyclopedia of Type Strains, Phase IV (KMG-IV): sequencing the most valuable type-strain genomes for metagenomic binning, comparative biology and taxonomic classification.</title>
        <authorList>
            <person name="Goeker M."/>
        </authorList>
    </citation>
    <scope>NUCLEOTIDE SEQUENCE [LARGE SCALE GENOMIC DNA]</scope>
    <source>
        <strain evidence="7 8">DSM 101791</strain>
    </source>
</reference>
<evidence type="ECO:0000256" key="2">
    <source>
        <dbReference type="ARBA" id="ARBA00022692"/>
    </source>
</evidence>
<dbReference type="EMBL" id="JACHFN010000007">
    <property type="protein sequence ID" value="MBB5234644.1"/>
    <property type="molecule type" value="Genomic_DNA"/>
</dbReference>
<feature type="transmembrane region" description="Helical" evidence="5">
    <location>
        <begin position="189"/>
        <end position="208"/>
    </location>
</feature>
<dbReference type="InterPro" id="IPR002645">
    <property type="entry name" value="STAS_dom"/>
</dbReference>
<feature type="transmembrane region" description="Helical" evidence="5">
    <location>
        <begin position="231"/>
        <end position="251"/>
    </location>
</feature>
<evidence type="ECO:0000256" key="1">
    <source>
        <dbReference type="ARBA" id="ARBA00004141"/>
    </source>
</evidence>
<keyword evidence="3 5" id="KW-1133">Transmembrane helix</keyword>
<dbReference type="GO" id="GO:0055085">
    <property type="term" value="P:transmembrane transport"/>
    <property type="evidence" value="ECO:0007669"/>
    <property type="project" value="InterPro"/>
</dbReference>
<keyword evidence="4 5" id="KW-0472">Membrane</keyword>
<dbReference type="InterPro" id="IPR011547">
    <property type="entry name" value="SLC26A/SulP_dom"/>
</dbReference>
<accession>A0A7W8GG05</accession>
<dbReference type="Pfam" id="PF00916">
    <property type="entry name" value="Sulfate_transp"/>
    <property type="match status" value="1"/>
</dbReference>
<keyword evidence="2 5" id="KW-0812">Transmembrane</keyword>
<dbReference type="InterPro" id="IPR036513">
    <property type="entry name" value="STAS_dom_sf"/>
</dbReference>
<dbReference type="PANTHER" id="PTHR11814">
    <property type="entry name" value="SULFATE TRANSPORTER"/>
    <property type="match status" value="1"/>
</dbReference>
<feature type="transmembrane region" description="Helical" evidence="5">
    <location>
        <begin position="114"/>
        <end position="133"/>
    </location>
</feature>
<evidence type="ECO:0000256" key="3">
    <source>
        <dbReference type="ARBA" id="ARBA00022989"/>
    </source>
</evidence>
<evidence type="ECO:0000313" key="8">
    <source>
        <dbReference type="Proteomes" id="UP000525389"/>
    </source>
</evidence>
<dbReference type="RefSeq" id="WP_184028748.1">
    <property type="nucleotide sequence ID" value="NZ_JACHFN010000007.1"/>
</dbReference>
<comment type="subcellular location">
    <subcellularLocation>
        <location evidence="1">Membrane</location>
        <topology evidence="1">Multi-pass membrane protein</topology>
    </subcellularLocation>
</comment>
<comment type="caution">
    <text evidence="7">The sequence shown here is derived from an EMBL/GenBank/DDBJ whole genome shotgun (WGS) entry which is preliminary data.</text>
</comment>
<feature type="domain" description="STAS" evidence="6">
    <location>
        <begin position="431"/>
        <end position="541"/>
    </location>
</feature>
<evidence type="ECO:0000313" key="7">
    <source>
        <dbReference type="EMBL" id="MBB5234644.1"/>
    </source>
</evidence>
<evidence type="ECO:0000259" key="6">
    <source>
        <dbReference type="PROSITE" id="PS50801"/>
    </source>
</evidence>
<proteinExistence type="predicted"/>
<feature type="transmembrane region" description="Helical" evidence="5">
    <location>
        <begin position="372"/>
        <end position="399"/>
    </location>
</feature>
<keyword evidence="8" id="KW-1185">Reference proteome</keyword>
<dbReference type="Proteomes" id="UP000525389">
    <property type="component" value="Unassembled WGS sequence"/>
</dbReference>
<evidence type="ECO:0000256" key="4">
    <source>
        <dbReference type="ARBA" id="ARBA00023136"/>
    </source>
</evidence>
<organism evidence="7 8">
    <name type="scientific">Deinococcus budaensis</name>
    <dbReference type="NCBI Taxonomy" id="1665626"/>
    <lineage>
        <taxon>Bacteria</taxon>
        <taxon>Thermotogati</taxon>
        <taxon>Deinococcota</taxon>
        <taxon>Deinococci</taxon>
        <taxon>Deinococcales</taxon>
        <taxon>Deinococcaceae</taxon>
        <taxon>Deinococcus</taxon>
    </lineage>
</organism>
<dbReference type="Pfam" id="PF01740">
    <property type="entry name" value="STAS"/>
    <property type="match status" value="1"/>
</dbReference>
<feature type="transmembrane region" description="Helical" evidence="5">
    <location>
        <begin position="163"/>
        <end position="182"/>
    </location>
</feature>
<dbReference type="AlphaFoldDB" id="A0A7W8GG05"/>
<gene>
    <name evidence="7" type="ORF">HNQ09_002087</name>
</gene>
<feature type="transmembrane region" description="Helical" evidence="5">
    <location>
        <begin position="337"/>
        <end position="360"/>
    </location>
</feature>
<dbReference type="CDD" id="cd07042">
    <property type="entry name" value="STAS_SulP_like_sulfate_transporter"/>
    <property type="match status" value="1"/>
</dbReference>
<dbReference type="InterPro" id="IPR001902">
    <property type="entry name" value="SLC26A/SulP_fam"/>
</dbReference>
<name>A0A7W8GG05_9DEIO</name>
<evidence type="ECO:0000256" key="5">
    <source>
        <dbReference type="SAM" id="Phobius"/>
    </source>
</evidence>
<dbReference type="Gene3D" id="3.30.750.24">
    <property type="entry name" value="STAS domain"/>
    <property type="match status" value="1"/>
</dbReference>
<feature type="transmembrane region" description="Helical" evidence="5">
    <location>
        <begin position="311"/>
        <end position="331"/>
    </location>
</feature>
<sequence>MSGLNFRTLPNDLVAGLVNGVASVPSSMATAALAGVNPVYGLYAITVAPAVGSLLASSQMMQVATTGASALTASQAIAGYSGGQRAEALFLVVALAGAFLVLFGLLKAGRLVRYVSYPVMTAFLSGVALVLVFDQSAQLVGYSPQGQTSLGEFADLLRNVGQISLQSTVVGLLALAIIVGLSRTRLSNVSSLVGLAIPTAIVAFWRPADVQIVSDVSTIPRGLPPFGLPDLGLLSANLIFSAFALAVVVAIQGAGISQSYRNPDGSPANASRDMFAQGAANIAGSLVSGMPTGGSVGQTALNVSAGAKSRLAGIFHSLSMLAIILLVPGLVSLVPMPVLAAVMIVAGVGAIRFADIGFIWRTAGSGRWVLAVTFLATLLVSVAAAVAVGVVTAIVFNFYSATRTVQVRALVQQEDGEIHIVDPPRELPSRSVTVLEVYGSLFFAAARTLGDLLPKPGGAERPVVVLRLRGNYQIGSTLIEVLNDYAHNLAQAGGRLYLVGMDEQMSARLQRARRFDLDQEVVIIPASDVLGGSTREAVSAAAEWLRQSGDNVDVSDEVAAWKD</sequence>
<dbReference type="SUPFAM" id="SSF52091">
    <property type="entry name" value="SpoIIaa-like"/>
    <property type="match status" value="1"/>
</dbReference>
<feature type="transmembrane region" description="Helical" evidence="5">
    <location>
        <begin position="12"/>
        <end position="34"/>
    </location>
</feature>
<protein>
    <submittedName>
        <fullName evidence="7">SulP family sulfate permease</fullName>
    </submittedName>
</protein>
<dbReference type="PROSITE" id="PS50801">
    <property type="entry name" value="STAS"/>
    <property type="match status" value="1"/>
</dbReference>